<keyword evidence="1" id="KW-0812">Transmembrane</keyword>
<sequence>MNIDLTLIPSTFDAVHAGLLATVAGLLALQILFLTVAFIAFYRKRENAPATVPAEKPALPTPLPAA</sequence>
<accession>A0A2W4S6I2</accession>
<keyword evidence="1" id="KW-1133">Transmembrane helix</keyword>
<evidence type="ECO:0000313" key="2">
    <source>
        <dbReference type="EMBL" id="PZN86888.1"/>
    </source>
</evidence>
<protein>
    <submittedName>
        <fullName evidence="2">DUF2760 domain-containing protein</fullName>
    </submittedName>
</protein>
<feature type="non-terminal residue" evidence="2">
    <location>
        <position position="66"/>
    </location>
</feature>
<reference evidence="2 3" key="1">
    <citation type="journal article" date="2018" name="Aquat. Microb. Ecol.">
        <title>Gammaproteobacterial methanotrophs dominate.</title>
        <authorList>
            <person name="Rissanen A.J."/>
            <person name="Saarenheimo J."/>
            <person name="Tiirola M."/>
            <person name="Peura S."/>
            <person name="Aalto S.L."/>
            <person name="Karvinen A."/>
            <person name="Nykanen H."/>
        </authorList>
    </citation>
    <scope>NUCLEOTIDE SEQUENCE [LARGE SCALE GENOMIC DNA]</scope>
    <source>
        <strain evidence="2">AMbin10</strain>
    </source>
</reference>
<gene>
    <name evidence="2" type="ORF">DM484_00620</name>
</gene>
<dbReference type="EMBL" id="QJPH01000061">
    <property type="protein sequence ID" value="PZN86888.1"/>
    <property type="molecule type" value="Genomic_DNA"/>
</dbReference>
<feature type="transmembrane region" description="Helical" evidence="1">
    <location>
        <begin position="20"/>
        <end position="42"/>
    </location>
</feature>
<proteinExistence type="predicted"/>
<organism evidence="2 3">
    <name type="scientific">Candidatus Methylumidiphilus alinenensis</name>
    <dbReference type="NCBI Taxonomy" id="2202197"/>
    <lineage>
        <taxon>Bacteria</taxon>
        <taxon>Pseudomonadati</taxon>
        <taxon>Pseudomonadota</taxon>
        <taxon>Gammaproteobacteria</taxon>
        <taxon>Methylococcales</taxon>
        <taxon>Candidatus Methylumidiphilus</taxon>
    </lineage>
</organism>
<comment type="caution">
    <text evidence="2">The sequence shown here is derived from an EMBL/GenBank/DDBJ whole genome shotgun (WGS) entry which is preliminary data.</text>
</comment>
<name>A0A2W4S6I2_9GAMM</name>
<keyword evidence="1" id="KW-0472">Membrane</keyword>
<evidence type="ECO:0000313" key="3">
    <source>
        <dbReference type="Proteomes" id="UP000249396"/>
    </source>
</evidence>
<dbReference type="AlphaFoldDB" id="A0A2W4S6I2"/>
<dbReference type="Proteomes" id="UP000249396">
    <property type="component" value="Unassembled WGS sequence"/>
</dbReference>
<evidence type="ECO:0000256" key="1">
    <source>
        <dbReference type="SAM" id="Phobius"/>
    </source>
</evidence>